<protein>
    <recommendedName>
        <fullName evidence="1">AB hydrolase-1 domain-containing protein</fullName>
    </recommendedName>
</protein>
<dbReference type="SUPFAM" id="SSF53474">
    <property type="entry name" value="alpha/beta-Hydrolases"/>
    <property type="match status" value="1"/>
</dbReference>
<dbReference type="PRINTS" id="PR00111">
    <property type="entry name" value="ABHYDROLASE"/>
</dbReference>
<proteinExistence type="predicted"/>
<dbReference type="PANTHER" id="PTHR43194">
    <property type="entry name" value="HYDROLASE ALPHA/BETA FOLD FAMILY"/>
    <property type="match status" value="1"/>
</dbReference>
<name>A0A381S631_9ZZZZ</name>
<dbReference type="InterPro" id="IPR000639">
    <property type="entry name" value="Epox_hydrolase-like"/>
</dbReference>
<dbReference type="Pfam" id="PF00561">
    <property type="entry name" value="Abhydrolase_1"/>
    <property type="match status" value="1"/>
</dbReference>
<dbReference type="EMBL" id="UINC01002652">
    <property type="protein sequence ID" value="SUZ98939.1"/>
    <property type="molecule type" value="Genomic_DNA"/>
</dbReference>
<evidence type="ECO:0000313" key="2">
    <source>
        <dbReference type="EMBL" id="SUZ98939.1"/>
    </source>
</evidence>
<dbReference type="PRINTS" id="PR00412">
    <property type="entry name" value="EPOXHYDRLASE"/>
</dbReference>
<gene>
    <name evidence="2" type="ORF">METZ01_LOCUS51793</name>
</gene>
<organism evidence="2">
    <name type="scientific">marine metagenome</name>
    <dbReference type="NCBI Taxonomy" id="408172"/>
    <lineage>
        <taxon>unclassified sequences</taxon>
        <taxon>metagenomes</taxon>
        <taxon>ecological metagenomes</taxon>
    </lineage>
</organism>
<sequence length="308" mass="35446">MKNILLLSILFTSCQIAVNDYEYVVKNKDFRDAVLNKSNGEYVELSDGYTYFEEANQDSNLGNVVLVHGYSIPSYIMETTFNSLKQRGYRVIMMDLYGRGFSDNPDLPQTDYLRANQVIELMKYRGIENAALVGLSNGGRIISKIADLNPNKVNSLFYVASAGFFEHAELSDKSVSQEEIDKFIDGYPGLSESQKNDFFNPEKFPDWSKKYNELLTHSGFAKALISTTKNLVSLDDIHNKIHSLGIPVYAFWGRHDNVVVYDEFKDRLEDMLPNRKEFFIEKAGHLPHMENQDDFERIFFKYLKIVLN</sequence>
<dbReference type="Gene3D" id="3.40.50.1820">
    <property type="entry name" value="alpha/beta hydrolase"/>
    <property type="match status" value="1"/>
</dbReference>
<dbReference type="InterPro" id="IPR000073">
    <property type="entry name" value="AB_hydrolase_1"/>
</dbReference>
<dbReference type="AlphaFoldDB" id="A0A381S631"/>
<dbReference type="InterPro" id="IPR029058">
    <property type="entry name" value="AB_hydrolase_fold"/>
</dbReference>
<reference evidence="2" key="1">
    <citation type="submission" date="2018-05" db="EMBL/GenBank/DDBJ databases">
        <authorList>
            <person name="Lanie J.A."/>
            <person name="Ng W.-L."/>
            <person name="Kazmierczak K.M."/>
            <person name="Andrzejewski T.M."/>
            <person name="Davidsen T.M."/>
            <person name="Wayne K.J."/>
            <person name="Tettelin H."/>
            <person name="Glass J.I."/>
            <person name="Rusch D."/>
            <person name="Podicherti R."/>
            <person name="Tsui H.-C.T."/>
            <person name="Winkler M.E."/>
        </authorList>
    </citation>
    <scope>NUCLEOTIDE SEQUENCE</scope>
</reference>
<accession>A0A381S631</accession>
<evidence type="ECO:0000259" key="1">
    <source>
        <dbReference type="Pfam" id="PF00561"/>
    </source>
</evidence>
<feature type="domain" description="AB hydrolase-1" evidence="1">
    <location>
        <begin position="64"/>
        <end position="236"/>
    </location>
</feature>
<dbReference type="PANTHER" id="PTHR43194:SF2">
    <property type="entry name" value="PEROXISOMAL MEMBRANE PROTEIN LPX1"/>
    <property type="match status" value="1"/>
</dbReference>
<dbReference type="InterPro" id="IPR050228">
    <property type="entry name" value="Carboxylesterase_BioH"/>
</dbReference>
<dbReference type="GO" id="GO:0003824">
    <property type="term" value="F:catalytic activity"/>
    <property type="evidence" value="ECO:0007669"/>
    <property type="project" value="InterPro"/>
</dbReference>